<dbReference type="Pfam" id="PF05380">
    <property type="entry name" value="Peptidase_A17"/>
    <property type="match status" value="1"/>
</dbReference>
<dbReference type="PANTHER" id="PTHR47331">
    <property type="entry name" value="PHD-TYPE DOMAIN-CONTAINING PROTEIN"/>
    <property type="match status" value="1"/>
</dbReference>
<dbReference type="InterPro" id="IPR008042">
    <property type="entry name" value="Retrotrans_Pao"/>
</dbReference>
<dbReference type="AlphaFoldDB" id="A0A2S2N8W8"/>
<evidence type="ECO:0000313" key="1">
    <source>
        <dbReference type="EMBL" id="MBY13580.1"/>
    </source>
</evidence>
<name>A0A2S2N8W8_SCHGA</name>
<accession>A0A2S2N8W8</accession>
<dbReference type="EMBL" id="GGMR01000961">
    <property type="protein sequence ID" value="MBY13580.1"/>
    <property type="molecule type" value="Transcribed_RNA"/>
</dbReference>
<sequence>MASSISHSYSSVIFSRVYEHQINVILYSLPEIVNALPSHRIDRSKIILPKYINDKLADPKFHDPGIIDLLLGSEVFFNVLGNEKWIISDHASLHLTQFGWVVAGKLPIVHQCNLPPSINMCSNSALSFFTSKATQRSSEETEAEKHFVSTFRQNTDGRFLVKLPLQQDPRALGDSCSMARKRFFNLEKRFAKDPSLAKQYKLFMDEYLELDHMELVNETTDLPVYYLPHHPVFKADSLTTKMRVVFDGSAAASYGLSLNDILLKGPKVQPDIINILWRFRLFNTVITADVEKMYRQVLMSPDDSELQRILYRASPDQSLKHYKLKTVTYGIKSASFLATRCLVQIAKDCNDPQIKRVIGQDFYVDDLISGAQSELECFKIYNQLQARLGKAGFVLRKWCSNSTTILERIPNAHDDPNFMVALSENDLISTLGLMCQPTADRFRFTLKNWSLPLSMTKRSLLSDINSVYDPIGLLSSVLIKGKIFIQQLWSLKMGWDQVLSEDLQSTWSNFYSNLRALASLSITRQAVCNQNSPIQIHGFCDASQEVYGACVYLRSIDHNNCVHVTLFTSKSRVATVKPTTIPRLELNGALLLADLVTEVKAELKLLGIQVDTTSTYFWSDSTIVIAWIKSRSLFQAYVANRLSRICDVSEPEQWYHVSTQDNPADLITRGTEAISFSQCTLWWKGPKWLSASIKIEPVVGKITNEELPELRTVKLILVNTIQSNDIFDRFSNWTKLIRVTGWLIRFIQNAKQKVKQSVHMVLYQWQNCQLRRTFGYVMHSWTFPKSWNTCKNTCKYLIKVALNR</sequence>
<proteinExistence type="predicted"/>
<dbReference type="PANTHER" id="PTHR47331:SF1">
    <property type="entry name" value="GAG-LIKE PROTEIN"/>
    <property type="match status" value="1"/>
</dbReference>
<dbReference type="InterPro" id="IPR043502">
    <property type="entry name" value="DNA/RNA_pol_sf"/>
</dbReference>
<dbReference type="InterPro" id="IPR043128">
    <property type="entry name" value="Rev_trsase/Diguanyl_cyclase"/>
</dbReference>
<reference evidence="1" key="1">
    <citation type="submission" date="2018-04" db="EMBL/GenBank/DDBJ databases">
        <title>Transcriptome of Schizaphis graminum biotype I.</title>
        <authorList>
            <person name="Scully E.D."/>
            <person name="Geib S.M."/>
            <person name="Palmer N.A."/>
            <person name="Koch K."/>
            <person name="Bradshaw J."/>
            <person name="Heng-Moss T."/>
            <person name="Sarath G."/>
        </authorList>
    </citation>
    <scope>NUCLEOTIDE SEQUENCE</scope>
</reference>
<organism evidence="1">
    <name type="scientific">Schizaphis graminum</name>
    <name type="common">Green bug aphid</name>
    <dbReference type="NCBI Taxonomy" id="13262"/>
    <lineage>
        <taxon>Eukaryota</taxon>
        <taxon>Metazoa</taxon>
        <taxon>Ecdysozoa</taxon>
        <taxon>Arthropoda</taxon>
        <taxon>Hexapoda</taxon>
        <taxon>Insecta</taxon>
        <taxon>Pterygota</taxon>
        <taxon>Neoptera</taxon>
        <taxon>Paraneoptera</taxon>
        <taxon>Hemiptera</taxon>
        <taxon>Sternorrhyncha</taxon>
        <taxon>Aphidomorpha</taxon>
        <taxon>Aphidoidea</taxon>
        <taxon>Aphididae</taxon>
        <taxon>Aphidini</taxon>
        <taxon>Schizaphis</taxon>
    </lineage>
</organism>
<gene>
    <name evidence="1" type="ORF">g.172983</name>
</gene>
<dbReference type="Gene3D" id="3.10.10.10">
    <property type="entry name" value="HIV Type 1 Reverse Transcriptase, subunit A, domain 1"/>
    <property type="match status" value="1"/>
</dbReference>
<dbReference type="SUPFAM" id="SSF56672">
    <property type="entry name" value="DNA/RNA polymerases"/>
    <property type="match status" value="1"/>
</dbReference>
<dbReference type="GO" id="GO:0071897">
    <property type="term" value="P:DNA biosynthetic process"/>
    <property type="evidence" value="ECO:0007669"/>
    <property type="project" value="UniProtKB-ARBA"/>
</dbReference>
<protein>
    <submittedName>
        <fullName evidence="1">Uncharacterized protein</fullName>
    </submittedName>
</protein>
<dbReference type="Gene3D" id="3.30.70.270">
    <property type="match status" value="1"/>
</dbReference>